<protein>
    <submittedName>
        <fullName evidence="2">Uncharacterized protein</fullName>
    </submittedName>
</protein>
<comment type="caution">
    <text evidence="2">The sequence shown here is derived from an EMBL/GenBank/DDBJ whole genome shotgun (WGS) entry which is preliminary data.</text>
</comment>
<dbReference type="EMBL" id="CM022213">
    <property type="protein sequence ID" value="KAF6996686.1"/>
    <property type="molecule type" value="Genomic_DNA"/>
</dbReference>
<organism evidence="2">
    <name type="scientific">Triticum aestivum</name>
    <name type="common">Wheat</name>
    <dbReference type="NCBI Taxonomy" id="4565"/>
    <lineage>
        <taxon>Eukaryota</taxon>
        <taxon>Viridiplantae</taxon>
        <taxon>Streptophyta</taxon>
        <taxon>Embryophyta</taxon>
        <taxon>Tracheophyta</taxon>
        <taxon>Spermatophyta</taxon>
        <taxon>Magnoliopsida</taxon>
        <taxon>Liliopsida</taxon>
        <taxon>Poales</taxon>
        <taxon>Poaceae</taxon>
        <taxon>BOP clade</taxon>
        <taxon>Pooideae</taxon>
        <taxon>Triticodae</taxon>
        <taxon>Triticeae</taxon>
        <taxon>Triticinae</taxon>
        <taxon>Triticum</taxon>
    </lineage>
</organism>
<name>A0A9R1DRL8_WHEAT</name>
<gene>
    <name evidence="2" type="ORF">CFC21_012997</name>
</gene>
<dbReference type="OrthoDB" id="1688044at2759"/>
<feature type="compositionally biased region" description="Low complexity" evidence="1">
    <location>
        <begin position="1"/>
        <end position="11"/>
    </location>
</feature>
<feature type="region of interest" description="Disordered" evidence="1">
    <location>
        <begin position="1"/>
        <end position="54"/>
    </location>
</feature>
<evidence type="ECO:0000256" key="1">
    <source>
        <dbReference type="SAM" id="MobiDB-lite"/>
    </source>
</evidence>
<evidence type="ECO:0000313" key="2">
    <source>
        <dbReference type="EMBL" id="KAF6996686.1"/>
    </source>
</evidence>
<reference evidence="2" key="2">
    <citation type="submission" date="2020-03" db="EMBL/GenBank/DDBJ databases">
        <title>The second near-complete assembly of the hexaploid bread wheat (Triticum aestivum) genome.</title>
        <authorList>
            <person name="Zimin A.V."/>
            <person name="Puiu D."/>
            <person name="Shumante A."/>
            <person name="Alonge M."/>
            <person name="Salzberg S.L."/>
        </authorList>
    </citation>
    <scope>NUCLEOTIDE SEQUENCE</scope>
    <source>
        <tissue evidence="2">Leaf</tissue>
    </source>
</reference>
<proteinExistence type="predicted"/>
<dbReference type="AlphaFoldDB" id="A0A9R1DRL8"/>
<reference evidence="2" key="1">
    <citation type="journal article" date="2017" name="Gigascience">
        <title>The first near-complete assembly of the hexaploid bread wheat genome, Triticum aestivum.</title>
        <authorList>
            <person name="Zimin A.V."/>
            <person name="Puiu D."/>
            <person name="Hall R."/>
            <person name="Kingan S."/>
            <person name="Clavijo B.J."/>
            <person name="Salzberg S.L."/>
        </authorList>
    </citation>
    <scope>NUCLEOTIDE SEQUENCE</scope>
    <source>
        <tissue evidence="2">Leaf</tissue>
    </source>
</reference>
<dbReference type="Proteomes" id="UP000815260">
    <property type="component" value="Chromosome 1D"/>
</dbReference>
<sequence>MSAAVGGAEFHGFGGAAQLPRSRMLGRPVRVAPPGATPAGGGGPSAASIRAVST</sequence>
<feature type="non-terminal residue" evidence="2">
    <location>
        <position position="54"/>
    </location>
</feature>
<accession>A0A9R1DRL8</accession>